<gene>
    <name evidence="10 15" type="primary">miaA</name>
    <name evidence="15" type="ordered locus">SRM_01697</name>
</gene>
<dbReference type="Proteomes" id="UP000000933">
    <property type="component" value="Chromosome"/>
</dbReference>
<evidence type="ECO:0000313" key="15">
    <source>
        <dbReference type="EMBL" id="CBH24618.1"/>
    </source>
</evidence>
<evidence type="ECO:0000313" key="16">
    <source>
        <dbReference type="Proteomes" id="UP000000933"/>
    </source>
</evidence>
<dbReference type="Gene3D" id="3.40.50.300">
    <property type="entry name" value="P-loop containing nucleotide triphosphate hydrolases"/>
    <property type="match status" value="1"/>
</dbReference>
<dbReference type="AlphaFoldDB" id="D5H9B3"/>
<dbReference type="InterPro" id="IPR027417">
    <property type="entry name" value="P-loop_NTPase"/>
</dbReference>
<evidence type="ECO:0000256" key="5">
    <source>
        <dbReference type="ARBA" id="ARBA00022694"/>
    </source>
</evidence>
<comment type="function">
    <text evidence="2 10 12">Catalyzes the transfer of a dimethylallyl group onto the adenine at position 37 in tRNAs that read codons beginning with uridine, leading to the formation of N6-(dimethylallyl)adenosine (i(6)A).</text>
</comment>
<dbReference type="EMBL" id="FP565814">
    <property type="protein sequence ID" value="CBH24618.1"/>
    <property type="molecule type" value="Genomic_DNA"/>
</dbReference>
<protein>
    <recommendedName>
        <fullName evidence="10">tRNA dimethylallyltransferase</fullName>
        <ecNumber evidence="10">2.5.1.75</ecNumber>
    </recommendedName>
    <alternativeName>
        <fullName evidence="10">Dimethylallyl diphosphate:tRNA dimethylallyltransferase</fullName>
        <shortName evidence="10">DMAPP:tRNA dimethylallyltransferase</shortName>
        <shortName evidence="10">DMATase</shortName>
    </alternativeName>
    <alternativeName>
        <fullName evidence="10">Isopentenyl-diphosphate:tRNA isopentenyltransferase</fullName>
        <shortName evidence="10">IPP transferase</shortName>
        <shortName evidence="10">IPPT</shortName>
        <shortName evidence="10">IPTase</shortName>
    </alternativeName>
</protein>
<dbReference type="InterPro" id="IPR018022">
    <property type="entry name" value="IPT"/>
</dbReference>
<dbReference type="SUPFAM" id="SSF52540">
    <property type="entry name" value="P-loop containing nucleoside triphosphate hydrolases"/>
    <property type="match status" value="1"/>
</dbReference>
<comment type="caution">
    <text evidence="10">Lacks conserved residue(s) required for the propagation of feature annotation.</text>
</comment>
<dbReference type="Pfam" id="PF01715">
    <property type="entry name" value="IPPT"/>
    <property type="match status" value="1"/>
</dbReference>
<reference evidence="16" key="2">
    <citation type="submission" date="2010-04" db="EMBL/GenBank/DDBJ databases">
        <title>Genome sequence of Salinibacter ruber M8.</title>
        <authorList>
            <consortium name="Genoscope"/>
        </authorList>
    </citation>
    <scope>NUCLEOTIDE SEQUENCE [LARGE SCALE GENOMIC DNA]</scope>
    <source>
        <strain evidence="16">M8</strain>
    </source>
</reference>
<evidence type="ECO:0000256" key="14">
    <source>
        <dbReference type="SAM" id="MobiDB-lite"/>
    </source>
</evidence>
<evidence type="ECO:0000256" key="13">
    <source>
        <dbReference type="RuleBase" id="RU003785"/>
    </source>
</evidence>
<keyword evidence="7 10" id="KW-0067">ATP-binding</keyword>
<comment type="similarity">
    <text evidence="3 10 13">Belongs to the IPP transferase family.</text>
</comment>
<dbReference type="GO" id="GO:0006400">
    <property type="term" value="P:tRNA modification"/>
    <property type="evidence" value="ECO:0007669"/>
    <property type="project" value="TreeGrafter"/>
</dbReference>
<dbReference type="GO" id="GO:0052381">
    <property type="term" value="F:tRNA dimethylallyltransferase activity"/>
    <property type="evidence" value="ECO:0007669"/>
    <property type="project" value="UniProtKB-UniRule"/>
</dbReference>
<proteinExistence type="inferred from homology"/>
<comment type="catalytic activity">
    <reaction evidence="9 10 11">
        <text>adenosine(37) in tRNA + dimethylallyl diphosphate = N(6)-dimethylallyladenosine(37) in tRNA + diphosphate</text>
        <dbReference type="Rhea" id="RHEA:26482"/>
        <dbReference type="Rhea" id="RHEA-COMP:10162"/>
        <dbReference type="Rhea" id="RHEA-COMP:10375"/>
        <dbReference type="ChEBI" id="CHEBI:33019"/>
        <dbReference type="ChEBI" id="CHEBI:57623"/>
        <dbReference type="ChEBI" id="CHEBI:74411"/>
        <dbReference type="ChEBI" id="CHEBI:74415"/>
        <dbReference type="EC" id="2.5.1.75"/>
    </reaction>
</comment>
<dbReference type="HOGENOM" id="CLU_032616_0_1_10"/>
<evidence type="ECO:0000256" key="10">
    <source>
        <dbReference type="HAMAP-Rule" id="MF_00185"/>
    </source>
</evidence>
<dbReference type="PATRIC" id="fig|761659.10.peg.1850"/>
<evidence type="ECO:0000256" key="4">
    <source>
        <dbReference type="ARBA" id="ARBA00022679"/>
    </source>
</evidence>
<evidence type="ECO:0000256" key="8">
    <source>
        <dbReference type="ARBA" id="ARBA00022842"/>
    </source>
</evidence>
<dbReference type="GO" id="GO:0005524">
    <property type="term" value="F:ATP binding"/>
    <property type="evidence" value="ECO:0007669"/>
    <property type="project" value="UniProtKB-UniRule"/>
</dbReference>
<accession>D5H9B3</accession>
<feature type="region of interest" description="Interaction with substrate tRNA" evidence="10">
    <location>
        <begin position="52"/>
        <end position="55"/>
    </location>
</feature>
<dbReference type="InterPro" id="IPR039657">
    <property type="entry name" value="Dimethylallyltransferase"/>
</dbReference>
<dbReference type="EC" id="2.5.1.75" evidence="10"/>
<keyword evidence="8 10" id="KW-0460">Magnesium</keyword>
<keyword evidence="5 10" id="KW-0819">tRNA processing</keyword>
<dbReference type="PANTHER" id="PTHR11088">
    <property type="entry name" value="TRNA DIMETHYLALLYLTRANSFERASE"/>
    <property type="match status" value="1"/>
</dbReference>
<evidence type="ECO:0000256" key="2">
    <source>
        <dbReference type="ARBA" id="ARBA00003213"/>
    </source>
</evidence>
<dbReference type="NCBIfam" id="TIGR00174">
    <property type="entry name" value="miaA"/>
    <property type="match status" value="1"/>
</dbReference>
<dbReference type="Gene3D" id="1.10.20.140">
    <property type="match status" value="1"/>
</dbReference>
<feature type="binding site" evidence="10">
    <location>
        <begin position="29"/>
        <end position="34"/>
    </location>
    <ligand>
        <name>substrate</name>
    </ligand>
</feature>
<keyword evidence="4 10" id="KW-0808">Transferase</keyword>
<dbReference type="PANTHER" id="PTHR11088:SF60">
    <property type="entry name" value="TRNA DIMETHYLALLYLTRANSFERASE"/>
    <property type="match status" value="1"/>
</dbReference>
<comment type="cofactor">
    <cofactor evidence="1 10">
        <name>Mg(2+)</name>
        <dbReference type="ChEBI" id="CHEBI:18420"/>
    </cofactor>
</comment>
<feature type="site" description="Interaction with substrate tRNA" evidence="10">
    <location>
        <position position="140"/>
    </location>
</feature>
<feature type="binding site" evidence="10">
    <location>
        <begin position="27"/>
        <end position="34"/>
    </location>
    <ligand>
        <name>ATP</name>
        <dbReference type="ChEBI" id="CHEBI:30616"/>
    </ligand>
</feature>
<evidence type="ECO:0000256" key="6">
    <source>
        <dbReference type="ARBA" id="ARBA00022741"/>
    </source>
</evidence>
<keyword evidence="6 10" id="KW-0547">Nucleotide-binding</keyword>
<evidence type="ECO:0000256" key="1">
    <source>
        <dbReference type="ARBA" id="ARBA00001946"/>
    </source>
</evidence>
<comment type="subunit">
    <text evidence="10">Monomer.</text>
</comment>
<evidence type="ECO:0000256" key="11">
    <source>
        <dbReference type="RuleBase" id="RU003783"/>
    </source>
</evidence>
<name>D5H9B3_SALRM</name>
<evidence type="ECO:0000256" key="7">
    <source>
        <dbReference type="ARBA" id="ARBA00022840"/>
    </source>
</evidence>
<feature type="region of interest" description="Disordered" evidence="14">
    <location>
        <begin position="1"/>
        <end position="26"/>
    </location>
</feature>
<organism evidence="15 16">
    <name type="scientific">Salinibacter ruber (strain M8)</name>
    <dbReference type="NCBI Taxonomy" id="761659"/>
    <lineage>
        <taxon>Bacteria</taxon>
        <taxon>Pseudomonadati</taxon>
        <taxon>Rhodothermota</taxon>
        <taxon>Rhodothermia</taxon>
        <taxon>Rhodothermales</taxon>
        <taxon>Salinibacteraceae</taxon>
        <taxon>Salinibacter</taxon>
    </lineage>
</organism>
<evidence type="ECO:0000256" key="12">
    <source>
        <dbReference type="RuleBase" id="RU003784"/>
    </source>
</evidence>
<sequence>MPMDPNNDTMEPLSEPDASDPILTITGPTAVGKTAVSLEAAEQLNAEIVSVDSRQVYEELTIGTAKPSPSEQRRAPHHFIGERSLHEPFSAGAYAKAANDRIRAVLERGRRPLVVGGATLYLHALQYGLADIPDVDDEVRDELNQRLESEGQDALYEELQQVDPRQAAETDPTKTQKVIRALEVYHGTGKPLSYYYENQPEPPFDYVTVVLNRDREKLYDRINQRVDRMLDAGLLDEVRDVMDIDGVQLDEPPLSTIGYREPIQHLKGDIDYDEMVRLVKRNTRRYAKRQLTWFRRYDEYHWRAAPETRAEDLIEVLKNALDSTHSAAEGSAR</sequence>
<dbReference type="KEGG" id="srm:SRM_01697"/>
<evidence type="ECO:0000256" key="9">
    <source>
        <dbReference type="ARBA" id="ARBA00049563"/>
    </source>
</evidence>
<reference evidence="15 16" key="1">
    <citation type="journal article" date="2010" name="ISME J.">
        <title>Fine-scale evolution: genomic, phenotypic and ecological differentiation in two coexisting Salinibacter ruber strains.</title>
        <authorList>
            <person name="Pena A."/>
            <person name="Teeling H."/>
            <person name="Huerta-Cepas J."/>
            <person name="Santos F."/>
            <person name="Yarza P."/>
            <person name="Brito-Echeverria J."/>
            <person name="Lucio M."/>
            <person name="Schmitt-Kopplin P."/>
            <person name="Meseguer I."/>
            <person name="Schenowitz C."/>
            <person name="Dossat C."/>
            <person name="Barbe V."/>
            <person name="Dopazo J."/>
            <person name="Rossello-Mora R."/>
            <person name="Schuler M."/>
            <person name="Glockner F.O."/>
            <person name="Amann R."/>
            <person name="Gabaldon T."/>
            <person name="Anton J."/>
        </authorList>
    </citation>
    <scope>NUCLEOTIDE SEQUENCE [LARGE SCALE GENOMIC DNA]</scope>
    <source>
        <strain evidence="15 16">M8</strain>
    </source>
</reference>
<evidence type="ECO:0000256" key="3">
    <source>
        <dbReference type="ARBA" id="ARBA00005842"/>
    </source>
</evidence>
<dbReference type="HAMAP" id="MF_00185">
    <property type="entry name" value="IPP_trans"/>
    <property type="match status" value="1"/>
</dbReference>